<dbReference type="AlphaFoldDB" id="A0A1Z2KWY3"/>
<sequence>MSIYTHPSLTSDAAHWLLCRETSPWRAREDWARGANAGIRLQHFDAVYLPADLVEERMPSSIRDREGVEAHLRAAGLTHGVIVPKAQLHYVMLVPPSTADTWAEPRTECRSRRDHAGYVAAPPPARRSRPGAYWILPPPESDENLCDPESVRGLMQRAAQ</sequence>
<dbReference type="Proteomes" id="UP000195755">
    <property type="component" value="Chromosome"/>
</dbReference>
<evidence type="ECO:0000313" key="1">
    <source>
        <dbReference type="EMBL" id="ARZ66552.1"/>
    </source>
</evidence>
<gene>
    <name evidence="1" type="ORF">SMD11_0886</name>
</gene>
<name>A0A1Z2KWY3_9ACTN</name>
<dbReference type="KEGG" id="salj:SMD11_0886"/>
<evidence type="ECO:0008006" key="3">
    <source>
        <dbReference type="Google" id="ProtNLM"/>
    </source>
</evidence>
<evidence type="ECO:0000313" key="2">
    <source>
        <dbReference type="Proteomes" id="UP000195755"/>
    </source>
</evidence>
<dbReference type="OrthoDB" id="4232363at2"/>
<protein>
    <recommendedName>
        <fullName evidence="3">DNA primase/polymerase bifunctional N-terminal domain-containing protein</fullName>
    </recommendedName>
</protein>
<accession>A0A1Z2KWY3</accession>
<organism evidence="1 2">
    <name type="scientific">Streptomyces albireticuli</name>
    <dbReference type="NCBI Taxonomy" id="1940"/>
    <lineage>
        <taxon>Bacteria</taxon>
        <taxon>Bacillati</taxon>
        <taxon>Actinomycetota</taxon>
        <taxon>Actinomycetes</taxon>
        <taxon>Kitasatosporales</taxon>
        <taxon>Streptomycetaceae</taxon>
        <taxon>Streptomyces</taxon>
    </lineage>
</organism>
<dbReference type="EMBL" id="CP021744">
    <property type="protein sequence ID" value="ARZ66552.1"/>
    <property type="molecule type" value="Genomic_DNA"/>
</dbReference>
<dbReference type="RefSeq" id="WP_087925158.1">
    <property type="nucleotide sequence ID" value="NZ_CP021744.1"/>
</dbReference>
<reference evidence="1 2" key="1">
    <citation type="submission" date="2017-06" db="EMBL/GenBank/DDBJ databases">
        <title>Streptomyces albireticuli Genome sequencing and assembly.</title>
        <authorList>
            <person name="Wang Y."/>
            <person name="Du B."/>
            <person name="Ding Y."/>
            <person name="Liu H."/>
            <person name="Hou Q."/>
            <person name="Liu K."/>
            <person name="Yao L."/>
            <person name="Wang C."/>
        </authorList>
    </citation>
    <scope>NUCLEOTIDE SEQUENCE [LARGE SCALE GENOMIC DNA]</scope>
    <source>
        <strain evidence="1 2">MDJK11</strain>
    </source>
</reference>
<proteinExistence type="predicted"/>